<evidence type="ECO:0000256" key="1">
    <source>
        <dbReference type="SAM" id="Phobius"/>
    </source>
</evidence>
<name>A0ABW0LNB6_9BACI</name>
<evidence type="ECO:0008006" key="4">
    <source>
        <dbReference type="Google" id="ProtNLM"/>
    </source>
</evidence>
<feature type="transmembrane region" description="Helical" evidence="1">
    <location>
        <begin position="31"/>
        <end position="54"/>
    </location>
</feature>
<sequence>MKFFKAFIISLLYFISTFLLIFMYHNGTKEIISALIFQIVYVTPFVLLLCAILNSYLKIENNKKSTVVFIGFLYGIIISILFSATVASTEIMLHIMYGCIFSFGSFLFTMIRVKRNPQIPM</sequence>
<feature type="transmembrane region" description="Helical" evidence="1">
    <location>
        <begin position="91"/>
        <end position="111"/>
    </location>
</feature>
<evidence type="ECO:0000313" key="2">
    <source>
        <dbReference type="EMBL" id="MFC5466006.1"/>
    </source>
</evidence>
<feature type="transmembrane region" description="Helical" evidence="1">
    <location>
        <begin position="66"/>
        <end position="85"/>
    </location>
</feature>
<comment type="caution">
    <text evidence="2">The sequence shown here is derived from an EMBL/GenBank/DDBJ whole genome shotgun (WGS) entry which is preliminary data.</text>
</comment>
<proteinExistence type="predicted"/>
<dbReference type="EMBL" id="JBHSMC010000020">
    <property type="protein sequence ID" value="MFC5466006.1"/>
    <property type="molecule type" value="Genomic_DNA"/>
</dbReference>
<reference evidence="3" key="1">
    <citation type="journal article" date="2019" name="Int. J. Syst. Evol. Microbiol.">
        <title>The Global Catalogue of Microorganisms (GCM) 10K type strain sequencing project: providing services to taxonomists for standard genome sequencing and annotation.</title>
        <authorList>
            <consortium name="The Broad Institute Genomics Platform"/>
            <consortium name="The Broad Institute Genome Sequencing Center for Infectious Disease"/>
            <person name="Wu L."/>
            <person name="Ma J."/>
        </authorList>
    </citation>
    <scope>NUCLEOTIDE SEQUENCE [LARGE SCALE GENOMIC DNA]</scope>
    <source>
        <strain evidence="3">CGMCC 1.12237</strain>
    </source>
</reference>
<dbReference type="RefSeq" id="WP_382353302.1">
    <property type="nucleotide sequence ID" value="NZ_JBHSMC010000020.1"/>
</dbReference>
<keyword evidence="1" id="KW-1133">Transmembrane helix</keyword>
<keyword evidence="1" id="KW-0472">Membrane</keyword>
<organism evidence="2 3">
    <name type="scientific">Lederbergia graminis</name>
    <dbReference type="NCBI Taxonomy" id="735518"/>
    <lineage>
        <taxon>Bacteria</taxon>
        <taxon>Bacillati</taxon>
        <taxon>Bacillota</taxon>
        <taxon>Bacilli</taxon>
        <taxon>Bacillales</taxon>
        <taxon>Bacillaceae</taxon>
        <taxon>Lederbergia</taxon>
    </lineage>
</organism>
<accession>A0ABW0LNB6</accession>
<protein>
    <recommendedName>
        <fullName evidence="4">NADH dehydrogenase subunit 6</fullName>
    </recommendedName>
</protein>
<keyword evidence="1" id="KW-0812">Transmembrane</keyword>
<gene>
    <name evidence="2" type="ORF">ACFPM4_14835</name>
</gene>
<dbReference type="Proteomes" id="UP001596147">
    <property type="component" value="Unassembled WGS sequence"/>
</dbReference>
<feature type="transmembrane region" description="Helical" evidence="1">
    <location>
        <begin position="7"/>
        <end position="25"/>
    </location>
</feature>
<keyword evidence="3" id="KW-1185">Reference proteome</keyword>
<evidence type="ECO:0000313" key="3">
    <source>
        <dbReference type="Proteomes" id="UP001596147"/>
    </source>
</evidence>